<keyword evidence="1" id="KW-0472">Membrane</keyword>
<evidence type="ECO:0000313" key="2">
    <source>
        <dbReference type="EMBL" id="MFC3581234.1"/>
    </source>
</evidence>
<comment type="caution">
    <text evidence="2">The sequence shown here is derived from an EMBL/GenBank/DDBJ whole genome shotgun (WGS) entry which is preliminary data.</text>
</comment>
<organism evidence="2 3">
    <name type="scientific">Sphingomonas hylomeconis</name>
    <dbReference type="NCBI Taxonomy" id="1395958"/>
    <lineage>
        <taxon>Bacteria</taxon>
        <taxon>Pseudomonadati</taxon>
        <taxon>Pseudomonadota</taxon>
        <taxon>Alphaproteobacteria</taxon>
        <taxon>Sphingomonadales</taxon>
        <taxon>Sphingomonadaceae</taxon>
        <taxon>Sphingomonas</taxon>
    </lineage>
</organism>
<sequence>MNGGSTIFTRRSTAAAWPEEDLLLEDIVAIDTPELLSDPYDEDVPAGHDWIVPALGLVVALGWIAAMLALSWSALRSVSPIELTGFIAALCVPPALIGVLLLLRLRTSTAEARRFGRTAAAMRAEAASLERTVGQLSRAIDANRARLADQTTQLLALGDTAATRLATIGGGLADQVAAADAHVRQLADAAAGTHAKLDVLLSMLPRAHLETTTIGEALDRTGLSAAAHAGALDAQLVALAERGREADALAGGAAQRLAAHMVRMEATGETAGARLELVTAQMSDAVDGLLGRTADAVEEARKGIAAQGEAMLAMLGTNQAALDRTATDSAEALSGRIAAIETVIDRIADRLGDQRTASDAIIDELDSGITRVSGRLDTLHAQGVDRTQHLAASISALGGSADAMTEALRTGDVMARGAITTTEHLLTALDAAAREIDETLPDALARLDDRIAGSRRVIGQAKPELLALVTAAESTHDAIEAIAHVISGQRTTLDKLSGALLQTLTDGRAKADELGNMVDETIGRTNRFAEEAAPRLVEALMRVRDTASAAADRARETLATVIPEAAAALEHASAAAIQRASGNALRDQIAAIGRAAEDAADIAGRASDRLTQQIHAIGEATTVVDSRIEDARTERETADKDNFARRVSLLIESLNSASIDITKAFSADVTDSAWAAYLKGDRGVFTRRAVRLLDTSDVREIVRLYDEDDAFRDQVNRYIHDFEAMLRAILAQRDGSPLGVTLLSSDMGKLYVALAQAIERLRT</sequence>
<name>A0ABV7SW72_9SPHN</name>
<dbReference type="Proteomes" id="UP001595713">
    <property type="component" value="Unassembled WGS sequence"/>
</dbReference>
<evidence type="ECO:0000313" key="3">
    <source>
        <dbReference type="Proteomes" id="UP001595713"/>
    </source>
</evidence>
<evidence type="ECO:0000256" key="1">
    <source>
        <dbReference type="SAM" id="Phobius"/>
    </source>
</evidence>
<feature type="transmembrane region" description="Helical" evidence="1">
    <location>
        <begin position="83"/>
        <end position="103"/>
    </location>
</feature>
<proteinExistence type="predicted"/>
<dbReference type="RefSeq" id="WP_261292901.1">
    <property type="nucleotide sequence ID" value="NZ_JANQBK010000001.1"/>
</dbReference>
<reference evidence="3" key="1">
    <citation type="journal article" date="2019" name="Int. J. Syst. Evol. Microbiol.">
        <title>The Global Catalogue of Microorganisms (GCM) 10K type strain sequencing project: providing services to taxonomists for standard genome sequencing and annotation.</title>
        <authorList>
            <consortium name="The Broad Institute Genomics Platform"/>
            <consortium name="The Broad Institute Genome Sequencing Center for Infectious Disease"/>
            <person name="Wu L."/>
            <person name="Ma J."/>
        </authorList>
    </citation>
    <scope>NUCLEOTIDE SEQUENCE [LARGE SCALE GENOMIC DNA]</scope>
    <source>
        <strain evidence="3">KCTC 42739</strain>
    </source>
</reference>
<accession>A0ABV7SW72</accession>
<dbReference type="EMBL" id="JBHRXP010000007">
    <property type="protein sequence ID" value="MFC3581234.1"/>
    <property type="molecule type" value="Genomic_DNA"/>
</dbReference>
<gene>
    <name evidence="2" type="ORF">ACFONA_13765</name>
</gene>
<keyword evidence="3" id="KW-1185">Reference proteome</keyword>
<feature type="transmembrane region" description="Helical" evidence="1">
    <location>
        <begin position="50"/>
        <end position="71"/>
    </location>
</feature>
<keyword evidence="1" id="KW-1133">Transmembrane helix</keyword>
<keyword evidence="1" id="KW-0812">Transmembrane</keyword>
<protein>
    <recommendedName>
        <fullName evidence="4">ATPase</fullName>
    </recommendedName>
</protein>
<evidence type="ECO:0008006" key="4">
    <source>
        <dbReference type="Google" id="ProtNLM"/>
    </source>
</evidence>